<protein>
    <submittedName>
        <fullName evidence="1">Unannotated protein</fullName>
    </submittedName>
</protein>
<reference evidence="1" key="1">
    <citation type="submission" date="2020-05" db="EMBL/GenBank/DDBJ databases">
        <authorList>
            <person name="Chiriac C."/>
            <person name="Salcher M."/>
            <person name="Ghai R."/>
            <person name="Kavagutti S V."/>
        </authorList>
    </citation>
    <scope>NUCLEOTIDE SEQUENCE</scope>
</reference>
<dbReference type="EMBL" id="CAEZUR010000019">
    <property type="protein sequence ID" value="CAB4603751.1"/>
    <property type="molecule type" value="Genomic_DNA"/>
</dbReference>
<dbReference type="Gene3D" id="2.60.40.2810">
    <property type="match status" value="1"/>
</dbReference>
<dbReference type="InterPro" id="IPR003961">
    <property type="entry name" value="FN3_dom"/>
</dbReference>
<evidence type="ECO:0000313" key="1">
    <source>
        <dbReference type="EMBL" id="CAB4603751.1"/>
    </source>
</evidence>
<dbReference type="CDD" id="cd00063">
    <property type="entry name" value="FN3"/>
    <property type="match status" value="1"/>
</dbReference>
<proteinExistence type="predicted"/>
<gene>
    <name evidence="1" type="ORF">UFOPK1843_00355</name>
</gene>
<dbReference type="Pfam" id="PF17963">
    <property type="entry name" value="Big_9"/>
    <property type="match status" value="2"/>
</dbReference>
<name>A0A6J6GR65_9ZZZZ</name>
<accession>A0A6J6GR65</accession>
<organism evidence="1">
    <name type="scientific">freshwater metagenome</name>
    <dbReference type="NCBI Taxonomy" id="449393"/>
    <lineage>
        <taxon>unclassified sequences</taxon>
        <taxon>metagenomes</taxon>
        <taxon>ecological metagenomes</taxon>
    </lineage>
</organism>
<sequence>MSFLRGSRATRLPSRKVLEVTAILLALALIAGSAIFATGFDVKNVKLNTQNVWVLQKGTGTNLASRFGRVNTEVNELTSFNAVTDPSELIQNEFASLLFAGANTKYVNISSASPSDFTEDSEDAIELESSAKSIAVGEAVASMISADGKLLVSSATAGGFLKPVVVAFPAGVEKFDSATVDSSDRVKAFSLGSKKVYEYNPITQTWSDNFDVVAGVTAGIFQMASIRDKWVLLEQTAGKLWVSGAGDAVSVEPAAQLQRSAFSGTRAYLSTATGLFAVDLETRVLTQTQDVAAGLITTRPVFFKGNVYATWLAEAEGWFYSSGTELLQPLDYATRKLDATKLTGEGKDALTFQSNGQTAVINDTFSGWAWSLPTGDLIVGTQNWNSLVPPPKPCKVDCKQPEDSKTPKPPVAVADRFGVRAGQLVTLPILLNDSDPNRGNILTIVPDTVRGLDTSFGEVKVTSEQQMLTVLVSDSARGTKTFTYKISDGTGTQNSNAAKVTLTVIPDGKNSAPGWCTDVVPNCLQAWPEASVTPGSEISVPFLNGWADPEGDRFFISDASITKGEGNLAFTPAGELVYQSTAFGEKRASMVSTSITVSDINGAKKTVEFAITVRPETLFSFAAPVLVVALKEPTTVDFSKYISGAQGFVSITNIASSKGDTLGFEQLDDTRVRFLATDPKASQMLIKLRDGSGAEVDALFRVNVVQPADLKLSTTPVTVLVSPGLDTSINVFSAAHNPANRALTISNLKLDPYKGALLSAEKIKGGNLRIRGKNINDTPGFVGVINYTISDGGGSDYSTQGQAFVFEMESPADQLPPVSRRDAVTIRAGQSTEVDVLANDLGKPGVPLAIDSRSLVQEEKTTCIKGGLIFAGGGKIRIVAPPTQGTFRCDYQIYAANNPKKTTIATIAIKVVQNDDANQAPVAYDLVARVRAGETVSIPVITNSVDPDGDSVLVQSLAGVRGNKGAAYINPDGSSIEYTALSNVIGQDRFTYTLVDSKGAVSARATVKVAISEGEPDTAPVTINDYSEVLIGAGNKVILDPLANDFDPQPNPEKPMALVKNSVIPDISEKSDNFKLWKAALSIKGNRVTVKAGLVPMTMKFIYTAQSSSGSRSSGYLIVKATDEAINDAPDITDTFATRAQATEFVSTGLEVLSKKVIWTSGDIGSLKLSIWGDSTGFRVVDNSKISGLEFPENQKNIIFKVSGTNFYGKTVSSYGFLHLPGTTPKITFDPSASKQKVDEGKSVTFDMSVLTNLETGLTIGAVKSHGVRDNASCKVKSGTQVTYNAGTGDPWSDFCDVEVKIANSNEPFITLLVPIEVSPIEPQPELTNQQITIVPGTSAEQIYDLINMTIWYGKTDEEKSRLKYSYSGGDNVFTIEQTPKGSSKLNIKAYGSATPGTKRSIKITLDDYPKTKSANLVLVVGQIPNQLPVAPTLTLSCSVVDGESACTKTAKEMNDTPGAYNPYQGDQDLRFAPFGYTTGAISYENSSRACGKVSIRTEESRIFAVWNSKPTGVKCSVPYSVLDQEGRVGLGTLEFSFAGIPGNVASVSQVDYTASTVTLQIVPPASSYPAITEFEVVDETGDALNCDIDSNGGVTRCVIYNLTPYDGLTKANLHTYSVKARNDQGLSEKPKLVERVYSYKAPKRISPSNFDAITVYDPEATETRGFADVSIQPVNDPLIERYEISGDAGLNPVVKMPSATFEPFKVRVAAKPGKRSRITITAFGRVDPPVRDVADSNSSNWVGRIAAKPKIESLSVETKKSGSDYVAQIKVTNFDRNWSDAPLEAVYGMYTGDTIPVCSWDSGTNLLRMTVGPAQSLISVRKPVEYGSEDTQKGNISSPVLKPILDNTSYTPYVCFANSFGYTKLGGASVSTLSDPAAGVFAYDISPDPNPMGAWLVKIGRSETKPGVKVQFNSTSTEANWSDEISSETFGAKPTIRVRYCLLSDPTTCSAGTRKLEPLSNSRSWQLKITGIDKLIDQTLVEADPNISGEVVVCTKNHDIDFKLLGAGLVTANKKPLWQISGTPSYISTSNTTGDLEKPGSNWRIPNRPPIKSISVQFSGNLLNSHVKGLTGTVTYKFTCTQ</sequence>